<protein>
    <submittedName>
        <fullName evidence="1">Uncharacterized protein</fullName>
    </submittedName>
</protein>
<dbReference type="EMBL" id="VRLR01000008">
    <property type="protein sequence ID" value="TXK79994.1"/>
    <property type="molecule type" value="Genomic_DNA"/>
</dbReference>
<comment type="caution">
    <text evidence="1">The sequence shown here is derived from an EMBL/GenBank/DDBJ whole genome shotgun (WGS) entry which is preliminary data.</text>
</comment>
<gene>
    <name evidence="1" type="ORF">FU839_13100</name>
</gene>
<accession>A0A5C8LUK9</accession>
<evidence type="ECO:0000313" key="1">
    <source>
        <dbReference type="EMBL" id="TXK79994.1"/>
    </source>
</evidence>
<dbReference type="AlphaFoldDB" id="A0A5C8LUK9"/>
<name>A0A5C8LUK9_9GAMM</name>
<dbReference type="RefSeq" id="WP_147904721.1">
    <property type="nucleotide sequence ID" value="NZ_BAAAGC010000005.1"/>
</dbReference>
<keyword evidence="2" id="KW-1185">Reference proteome</keyword>
<sequence length="149" mass="16806">MPISSQPLAAGLAMLTAVMLTAVGGVISSEVNLRNLTVLILLLLTSCAATNDEKDVKYRIDSNTYVNSEGVIIREVSKQEGKKILRALDKQMDEYNIPRESEYETCEELLALLKERNLEVTSVKEREVEIKLKWNLWRNIHLKSGNCLD</sequence>
<dbReference type="Proteomes" id="UP000321814">
    <property type="component" value="Unassembled WGS sequence"/>
</dbReference>
<organism evidence="1 2">
    <name type="scientific">Rheinheimera tangshanensis</name>
    <dbReference type="NCBI Taxonomy" id="400153"/>
    <lineage>
        <taxon>Bacteria</taxon>
        <taxon>Pseudomonadati</taxon>
        <taxon>Pseudomonadota</taxon>
        <taxon>Gammaproteobacteria</taxon>
        <taxon>Chromatiales</taxon>
        <taxon>Chromatiaceae</taxon>
        <taxon>Rheinheimera</taxon>
    </lineage>
</organism>
<proteinExistence type="predicted"/>
<evidence type="ECO:0000313" key="2">
    <source>
        <dbReference type="Proteomes" id="UP000321814"/>
    </source>
</evidence>
<reference evidence="1 2" key="1">
    <citation type="submission" date="2019-08" db="EMBL/GenBank/DDBJ databases">
        <title>Draft genome analysis of Rheinheimera tangshanensis isolated from the roots of fresh rice plants (Oryza sativa).</title>
        <authorList>
            <person name="Yu Q."/>
            <person name="Qi Y."/>
            <person name="Zhang H."/>
            <person name="Pu J."/>
        </authorList>
    </citation>
    <scope>NUCLEOTIDE SEQUENCE [LARGE SCALE GENOMIC DNA]</scope>
    <source>
        <strain evidence="1 2">JA3-B52</strain>
    </source>
</reference>